<keyword evidence="3" id="KW-1185">Reference proteome</keyword>
<gene>
    <name evidence="2" type="ORF">SAMN06265218_11574</name>
</gene>
<evidence type="ECO:0008006" key="4">
    <source>
        <dbReference type="Google" id="ProtNLM"/>
    </source>
</evidence>
<evidence type="ECO:0000313" key="2">
    <source>
        <dbReference type="EMBL" id="SMO82046.1"/>
    </source>
</evidence>
<name>A0A521EDN6_9BACT</name>
<dbReference type="InterPro" id="IPR011042">
    <property type="entry name" value="6-blade_b-propeller_TolB-like"/>
</dbReference>
<feature type="signal peptide" evidence="1">
    <location>
        <begin position="1"/>
        <end position="32"/>
    </location>
</feature>
<dbReference type="InterPro" id="IPR048031">
    <property type="entry name" value="ScyD/ScyE-like"/>
</dbReference>
<feature type="chain" id="PRO_5022079582" description="ScyD/ScyE family protein" evidence="1">
    <location>
        <begin position="33"/>
        <end position="397"/>
    </location>
</feature>
<keyword evidence="1" id="KW-0732">Signal</keyword>
<dbReference type="RefSeq" id="WP_142715483.1">
    <property type="nucleotide sequence ID" value="NZ_FXTH01000015.1"/>
</dbReference>
<dbReference type="Gene3D" id="2.120.10.30">
    <property type="entry name" value="TolB, C-terminal domain"/>
    <property type="match status" value="1"/>
</dbReference>
<protein>
    <recommendedName>
        <fullName evidence="4">ScyD/ScyE family protein</fullName>
    </recommendedName>
</protein>
<accession>A0A521EDN6</accession>
<sequence length="397" mass="41599">MKTFSLFSNSYSIVIGSCIALLMLACSEHNVATTVPPANNENVESVEARPLTILSSSYSREMDKTRVAKFKNSQNADNADFVSPLFGLSTAPNGDILIADAGAGVVTLDSAPVISLPGITDMSPIGRGEMWAIKGLSGSPGDDTGQALYRLSRGNSRVLVDLFEFEKSQNPDGENLIDSNPFDVQSLGGGSALVVDAAGNDLLEIDRQGNVKVVAVFPNELVSTDNFKGLMGCPASGVPLCELPDLLPAQPVPTSIAIGPEGHYYVGELKGFPAPINESNIWRISPDASGAKCGSSPDCVKVFDGGFTSIIDMRFDSDGKLHIAELDEQSWFAVEVLAPAALSGGTINSCDLDAVSCSEVASNIPILTALAFGKDGTLWATRNALIPGLAEVTAINQ</sequence>
<organism evidence="2 3">
    <name type="scientific">Fodinibius sediminis</name>
    <dbReference type="NCBI Taxonomy" id="1214077"/>
    <lineage>
        <taxon>Bacteria</taxon>
        <taxon>Pseudomonadati</taxon>
        <taxon>Balneolota</taxon>
        <taxon>Balneolia</taxon>
        <taxon>Balneolales</taxon>
        <taxon>Balneolaceae</taxon>
        <taxon>Fodinibius</taxon>
    </lineage>
</organism>
<proteinExistence type="predicted"/>
<reference evidence="2 3" key="1">
    <citation type="submission" date="2017-05" db="EMBL/GenBank/DDBJ databases">
        <authorList>
            <person name="Varghese N."/>
            <person name="Submissions S."/>
        </authorList>
    </citation>
    <scope>NUCLEOTIDE SEQUENCE [LARGE SCALE GENOMIC DNA]</scope>
    <source>
        <strain evidence="2 3">DSM 21194</strain>
    </source>
</reference>
<dbReference type="AlphaFoldDB" id="A0A521EDN6"/>
<evidence type="ECO:0000313" key="3">
    <source>
        <dbReference type="Proteomes" id="UP000317593"/>
    </source>
</evidence>
<evidence type="ECO:0000256" key="1">
    <source>
        <dbReference type="SAM" id="SignalP"/>
    </source>
</evidence>
<dbReference type="EMBL" id="FXTH01000015">
    <property type="protein sequence ID" value="SMO82046.1"/>
    <property type="molecule type" value="Genomic_DNA"/>
</dbReference>
<dbReference type="NCBIfam" id="NF033206">
    <property type="entry name" value="ScyE_fam"/>
    <property type="match status" value="1"/>
</dbReference>
<dbReference type="PROSITE" id="PS51257">
    <property type="entry name" value="PROKAR_LIPOPROTEIN"/>
    <property type="match status" value="1"/>
</dbReference>
<dbReference type="Proteomes" id="UP000317593">
    <property type="component" value="Unassembled WGS sequence"/>
</dbReference>
<dbReference type="SUPFAM" id="SSF101898">
    <property type="entry name" value="NHL repeat"/>
    <property type="match status" value="1"/>
</dbReference>
<dbReference type="OrthoDB" id="928769at2"/>